<evidence type="ECO:0000256" key="7">
    <source>
        <dbReference type="PIRSR" id="PIRSR602480-1"/>
    </source>
</evidence>
<keyword evidence="10" id="KW-1185">Reference proteome</keyword>
<sequence length="356" mass="40798">MTEKILGLFQHYHLLDLFCRDFNDHFSRLEHLHSLHKIPSQNSSLSSLQHHLPSLLSPFICPTHQIQSISTIHNNNAWTPESWKHKKAPQIQLPEHPDEKVLESTAERLGSLLQMVFEDDVRRLEERLADVGMGKAFLLHGVGRGSGQDRLDRSTWVKPGLTQTGFICLGVPDCSEITQSCQLSSLGYLLNACTCPAKQALTRKDSESGLYYDCSTHMLWVGERTQQLDGAHVEFLRGVRYKMNPKELVKLIEILNPQNKVGKITLATRMRPEYMRVKLPHLIKAVRASGQFFTSNLTPSMLFWRKYEHSLMFMNKKEATQAVFFDEFSNFRLHNNPRLNTSELLELALIHSIQVA</sequence>
<comment type="similarity">
    <text evidence="2 8">Belongs to the class-II DAHP synthase family.</text>
</comment>
<dbReference type="AlphaFoldDB" id="A0AAP0EB21"/>
<keyword evidence="8" id="KW-0150">Chloroplast</keyword>
<dbReference type="EMBL" id="JBBNAE010000011">
    <property type="protein sequence ID" value="KAK9085838.1"/>
    <property type="molecule type" value="Genomic_DNA"/>
</dbReference>
<comment type="subcellular location">
    <subcellularLocation>
        <location evidence="8">Plastid</location>
        <location evidence="8">Chloroplast</location>
    </subcellularLocation>
</comment>
<feature type="binding site" evidence="7">
    <location>
        <begin position="223"/>
        <end position="224"/>
    </location>
    <ligand>
        <name>phosphoenolpyruvate</name>
        <dbReference type="ChEBI" id="CHEBI:58702"/>
    </ligand>
</feature>
<accession>A0AAP0EB21</accession>
<reference evidence="9 10" key="1">
    <citation type="submission" date="2024-01" db="EMBL/GenBank/DDBJ databases">
        <title>Genome assemblies of Stephania.</title>
        <authorList>
            <person name="Yang L."/>
        </authorList>
    </citation>
    <scope>NUCLEOTIDE SEQUENCE [LARGE SCALE GENOMIC DNA]</scope>
    <source>
        <strain evidence="9">QJT</strain>
        <tissue evidence="9">Leaf</tissue>
    </source>
</reference>
<evidence type="ECO:0000256" key="1">
    <source>
        <dbReference type="ARBA" id="ARBA00004688"/>
    </source>
</evidence>
<evidence type="ECO:0000256" key="4">
    <source>
        <dbReference type="ARBA" id="ARBA00022679"/>
    </source>
</evidence>
<dbReference type="EC" id="2.5.1.54" evidence="8"/>
<keyword evidence="4 8" id="KW-0808">Transferase</keyword>
<evidence type="ECO:0000256" key="5">
    <source>
        <dbReference type="ARBA" id="ARBA00023141"/>
    </source>
</evidence>
<gene>
    <name evidence="9" type="ORF">Sjap_026249</name>
</gene>
<organism evidence="9 10">
    <name type="scientific">Stephania japonica</name>
    <dbReference type="NCBI Taxonomy" id="461633"/>
    <lineage>
        <taxon>Eukaryota</taxon>
        <taxon>Viridiplantae</taxon>
        <taxon>Streptophyta</taxon>
        <taxon>Embryophyta</taxon>
        <taxon>Tracheophyta</taxon>
        <taxon>Spermatophyta</taxon>
        <taxon>Magnoliopsida</taxon>
        <taxon>Ranunculales</taxon>
        <taxon>Menispermaceae</taxon>
        <taxon>Menispermoideae</taxon>
        <taxon>Cissampelideae</taxon>
        <taxon>Stephania</taxon>
    </lineage>
</organism>
<dbReference type="GO" id="GO:0009073">
    <property type="term" value="P:aromatic amino acid family biosynthetic process"/>
    <property type="evidence" value="ECO:0007669"/>
    <property type="project" value="UniProtKB-KW"/>
</dbReference>
<feature type="binding site" evidence="7">
    <location>
        <position position="269"/>
    </location>
    <ligand>
        <name>phosphoenolpyruvate</name>
        <dbReference type="ChEBI" id="CHEBI:58702"/>
    </ligand>
</feature>
<dbReference type="PANTHER" id="PTHR21337:SF0">
    <property type="entry name" value="PHOSPHO-2-DEHYDRO-3-DEOXYHEPTONATE ALDOLASE"/>
    <property type="match status" value="1"/>
</dbReference>
<name>A0AAP0EB21_9MAGN</name>
<protein>
    <recommendedName>
        <fullName evidence="8">Phospho-2-dehydro-3-deoxyheptonate aldolase</fullName>
        <ecNumber evidence="8">2.5.1.54</ecNumber>
    </recommendedName>
</protein>
<dbReference type="GO" id="GO:0009507">
    <property type="term" value="C:chloroplast"/>
    <property type="evidence" value="ECO:0007669"/>
    <property type="project" value="UniProtKB-SubCell"/>
</dbReference>
<comment type="pathway">
    <text evidence="1 8">Metabolic intermediate biosynthesis; chorismate biosynthesis; chorismate from D-erythrose 4-phosphate and phosphoenolpyruvate: step 1/7.</text>
</comment>
<dbReference type="SUPFAM" id="SSF51569">
    <property type="entry name" value="Aldolase"/>
    <property type="match status" value="1"/>
</dbReference>
<evidence type="ECO:0000256" key="3">
    <source>
        <dbReference type="ARBA" id="ARBA00022605"/>
    </source>
</evidence>
<keyword evidence="8" id="KW-0809">Transit peptide</keyword>
<dbReference type="Proteomes" id="UP001417504">
    <property type="component" value="Unassembled WGS sequence"/>
</dbReference>
<comment type="caution">
    <text evidence="9">The sequence shown here is derived from an EMBL/GenBank/DDBJ whole genome shotgun (WGS) entry which is preliminary data.</text>
</comment>
<dbReference type="PANTHER" id="PTHR21337">
    <property type="entry name" value="PHOSPHO-2-DEHYDRO-3-DEOXYHEPTONATE ALDOLASE 1, 2"/>
    <property type="match status" value="1"/>
</dbReference>
<evidence type="ECO:0000313" key="10">
    <source>
        <dbReference type="Proteomes" id="UP001417504"/>
    </source>
</evidence>
<evidence type="ECO:0000256" key="2">
    <source>
        <dbReference type="ARBA" id="ARBA00008911"/>
    </source>
</evidence>
<proteinExistence type="inferred from homology"/>
<dbReference type="InterPro" id="IPR002480">
    <property type="entry name" value="DAHP_synth_2"/>
</dbReference>
<dbReference type="InterPro" id="IPR013785">
    <property type="entry name" value="Aldolase_TIM"/>
</dbReference>
<keyword evidence="3 8" id="KW-0028">Amino-acid biosynthesis</keyword>
<evidence type="ECO:0000256" key="8">
    <source>
        <dbReference type="RuleBase" id="RU363071"/>
    </source>
</evidence>
<evidence type="ECO:0000256" key="6">
    <source>
        <dbReference type="ARBA" id="ARBA00047508"/>
    </source>
</evidence>
<dbReference type="GO" id="GO:0008652">
    <property type="term" value="P:amino acid biosynthetic process"/>
    <property type="evidence" value="ECO:0007669"/>
    <property type="project" value="UniProtKB-KW"/>
</dbReference>
<evidence type="ECO:0000313" key="9">
    <source>
        <dbReference type="EMBL" id="KAK9085838.1"/>
    </source>
</evidence>
<keyword evidence="8" id="KW-0934">Plastid</keyword>
<dbReference type="Gene3D" id="3.20.20.70">
    <property type="entry name" value="Aldolase class I"/>
    <property type="match status" value="1"/>
</dbReference>
<dbReference type="Pfam" id="PF01474">
    <property type="entry name" value="DAHP_synth_2"/>
    <property type="match status" value="2"/>
</dbReference>
<comment type="catalytic activity">
    <reaction evidence="6 8">
        <text>D-erythrose 4-phosphate + phosphoenolpyruvate + H2O = 7-phospho-2-dehydro-3-deoxy-D-arabino-heptonate + phosphate</text>
        <dbReference type="Rhea" id="RHEA:14717"/>
        <dbReference type="ChEBI" id="CHEBI:15377"/>
        <dbReference type="ChEBI" id="CHEBI:16897"/>
        <dbReference type="ChEBI" id="CHEBI:43474"/>
        <dbReference type="ChEBI" id="CHEBI:58394"/>
        <dbReference type="ChEBI" id="CHEBI:58702"/>
        <dbReference type="EC" id="2.5.1.54"/>
    </reaction>
</comment>
<keyword evidence="5 8" id="KW-0057">Aromatic amino acid biosynthesis</keyword>
<dbReference type="GO" id="GO:0003849">
    <property type="term" value="F:3-deoxy-7-phosphoheptulonate synthase activity"/>
    <property type="evidence" value="ECO:0007669"/>
    <property type="project" value="UniProtKB-EC"/>
</dbReference>